<sequence>MADGRLFVSSDAELSDVEENTTKNVESKRANNINVVKYLNITEKGKLRWTGEQDEVEEINSRLRIMANLADKETELSNAFVSEGNGDREGDGVNTASTENSHIEINSHETSNYNKVLDSIRDLELCFVNKFDELLQEIRQSKTTEETISEDRNSLIKENGKLKQEIDILSDQVNNYKCIASDLHTKVKQLEDEQKSLITAIKIVQNDCNTNKQSTWSWNVVKNRKPNQNESTQRGQNSGENSHNGLAKTDNQYSVLVDESDDEINILSQSQLPKNRNQSEPPRHTIRSNEDKRRNYSAPRKQQADNDRNNNNNERAQDSRRSPRVGQSRVAILGDSMLKQINARRIQQGMKHKIVVKTFPGAGIKEMNHYVKPTLLTAPNKLILHVGTNDLQRMTPDELLTHVQKLGESITRENGNIELVLSEIITRNDDETLADKVNEYNKGLAQLCIERNWCLIRHNNVDVNHLIGID</sequence>
<comment type="caution">
    <text evidence="3">The sequence shown here is derived from an EMBL/GenBank/DDBJ whole genome shotgun (WGS) entry which is preliminary data.</text>
</comment>
<reference evidence="3" key="1">
    <citation type="submission" date="2020-04" db="EMBL/GenBank/DDBJ databases">
        <authorList>
            <person name="Alioto T."/>
            <person name="Alioto T."/>
            <person name="Gomez Garrido J."/>
        </authorList>
    </citation>
    <scope>NUCLEOTIDE SEQUENCE</scope>
    <source>
        <strain evidence="3">A484AB</strain>
    </source>
</reference>
<evidence type="ECO:0000256" key="2">
    <source>
        <dbReference type="SAM" id="MobiDB-lite"/>
    </source>
</evidence>
<evidence type="ECO:0000256" key="1">
    <source>
        <dbReference type="SAM" id="Coils"/>
    </source>
</evidence>
<feature type="compositionally biased region" description="Basic and acidic residues" evidence="2">
    <location>
        <begin position="281"/>
        <end position="294"/>
    </location>
</feature>
<accession>A0A7D9DW50</accession>
<proteinExistence type="predicted"/>
<dbReference type="OrthoDB" id="10072345at2759"/>
<feature type="coiled-coil region" evidence="1">
    <location>
        <begin position="152"/>
        <end position="207"/>
    </location>
</feature>
<keyword evidence="1" id="KW-0175">Coiled coil</keyword>
<feature type="region of interest" description="Disordered" evidence="2">
    <location>
        <begin position="215"/>
        <end position="247"/>
    </location>
</feature>
<feature type="region of interest" description="Disordered" evidence="2">
    <location>
        <begin position="268"/>
        <end position="327"/>
    </location>
</feature>
<evidence type="ECO:0000313" key="3">
    <source>
        <dbReference type="EMBL" id="CAB3994650.1"/>
    </source>
</evidence>
<organism evidence="3 4">
    <name type="scientific">Paramuricea clavata</name>
    <name type="common">Red gorgonian</name>
    <name type="synonym">Violescent sea-whip</name>
    <dbReference type="NCBI Taxonomy" id="317549"/>
    <lineage>
        <taxon>Eukaryota</taxon>
        <taxon>Metazoa</taxon>
        <taxon>Cnidaria</taxon>
        <taxon>Anthozoa</taxon>
        <taxon>Octocorallia</taxon>
        <taxon>Malacalcyonacea</taxon>
        <taxon>Plexauridae</taxon>
        <taxon>Paramuricea</taxon>
    </lineage>
</organism>
<evidence type="ECO:0000313" key="4">
    <source>
        <dbReference type="Proteomes" id="UP001152795"/>
    </source>
</evidence>
<feature type="compositionally biased region" description="Polar residues" evidence="2">
    <location>
        <begin position="268"/>
        <end position="280"/>
    </location>
</feature>
<gene>
    <name evidence="3" type="ORF">PACLA_8A070822</name>
</gene>
<dbReference type="InterPro" id="IPR036514">
    <property type="entry name" value="SGNH_hydro_sf"/>
</dbReference>
<dbReference type="Gene3D" id="3.40.50.1110">
    <property type="entry name" value="SGNH hydrolase"/>
    <property type="match status" value="1"/>
</dbReference>
<dbReference type="EMBL" id="CACRXK020002507">
    <property type="protein sequence ID" value="CAB3994650.1"/>
    <property type="molecule type" value="Genomic_DNA"/>
</dbReference>
<keyword evidence="3" id="KW-0675">Receptor</keyword>
<dbReference type="Proteomes" id="UP001152795">
    <property type="component" value="Unassembled WGS sequence"/>
</dbReference>
<keyword evidence="4" id="KW-1185">Reference proteome</keyword>
<name>A0A7D9DW50_PARCT</name>
<protein>
    <submittedName>
        <fullName evidence="3">Scavenger receptor cysteine-rich type 1 M130</fullName>
    </submittedName>
</protein>
<dbReference type="SUPFAM" id="SSF52266">
    <property type="entry name" value="SGNH hydrolase"/>
    <property type="match status" value="1"/>
</dbReference>
<dbReference type="AlphaFoldDB" id="A0A7D9DW50"/>
<feature type="region of interest" description="Disordered" evidence="2">
    <location>
        <begin position="1"/>
        <end position="24"/>
    </location>
</feature>